<dbReference type="HOGENOM" id="CLU_2604918_0_0_0"/>
<feature type="transmembrane region" description="Helical" evidence="1">
    <location>
        <begin position="12"/>
        <end position="30"/>
    </location>
</feature>
<dbReference type="Proteomes" id="UP000000323">
    <property type="component" value="Chromosome 2"/>
</dbReference>
<keyword evidence="1" id="KW-1133">Transmembrane helix</keyword>
<keyword evidence="1" id="KW-0472">Membrane</keyword>
<accession>D1CH09</accession>
<dbReference type="KEGG" id="ttr:Tter_2129"/>
<keyword evidence="3" id="KW-1185">Reference proteome</keyword>
<name>D1CH09_THET1</name>
<dbReference type="RefSeq" id="WP_012876061.1">
    <property type="nucleotide sequence ID" value="NC_013526.1"/>
</dbReference>
<proteinExistence type="predicted"/>
<gene>
    <name evidence="2" type="ordered locus">Tter_2129</name>
</gene>
<dbReference type="STRING" id="525904.Tter_2129"/>
<sequence length="79" mass="8186">MSNTGRRNKIVGRIGVWLGTLAMMGTFLVATTKASIASRNTVTTQGGSPAFTSVVTVPGNVAASPPGWQASTDFRTRSS</sequence>
<protein>
    <submittedName>
        <fullName evidence="2">Uncharacterized protein</fullName>
    </submittedName>
</protein>
<dbReference type="EMBL" id="CP001826">
    <property type="protein sequence ID" value="ACZ43030.1"/>
    <property type="molecule type" value="Genomic_DNA"/>
</dbReference>
<reference evidence="3" key="1">
    <citation type="journal article" date="2010" name="Stand. Genomic Sci.">
        <title>Complete genome sequence of 'Thermobaculum terrenum' type strain (YNP1).</title>
        <authorList>
            <person name="Kiss H."/>
            <person name="Cleland D."/>
            <person name="Lapidus A."/>
            <person name="Lucas S."/>
            <person name="Glavina Del Rio T."/>
            <person name="Nolan M."/>
            <person name="Tice H."/>
            <person name="Han C."/>
            <person name="Goodwin L."/>
            <person name="Pitluck S."/>
            <person name="Liolios K."/>
            <person name="Ivanova N."/>
            <person name="Mavromatis K."/>
            <person name="Ovchinnikova G."/>
            <person name="Pati A."/>
            <person name="Chen A."/>
            <person name="Palaniappan K."/>
            <person name="Land M."/>
            <person name="Hauser L."/>
            <person name="Chang Y."/>
            <person name="Jeffries C."/>
            <person name="Lu M."/>
            <person name="Brettin T."/>
            <person name="Detter J."/>
            <person name="Goker M."/>
            <person name="Tindall B."/>
            <person name="Beck B."/>
            <person name="McDermott T."/>
            <person name="Woyke T."/>
            <person name="Bristow J."/>
            <person name="Eisen J."/>
            <person name="Markowitz V."/>
            <person name="Hugenholtz P."/>
            <person name="Kyrpides N."/>
            <person name="Klenk H."/>
            <person name="Cheng J."/>
        </authorList>
    </citation>
    <scope>NUCLEOTIDE SEQUENCE [LARGE SCALE GENOMIC DNA]</scope>
    <source>
        <strain evidence="3">ATCC BAA-798 / YNP1</strain>
    </source>
</reference>
<organism evidence="2 3">
    <name type="scientific">Thermobaculum terrenum (strain ATCC BAA-798 / CCMEE 7001 / YNP1)</name>
    <dbReference type="NCBI Taxonomy" id="525904"/>
    <lineage>
        <taxon>Bacteria</taxon>
        <taxon>Bacillati</taxon>
        <taxon>Chloroflexota</taxon>
        <taxon>Chloroflexia</taxon>
        <taxon>Candidatus Thermobaculales</taxon>
        <taxon>Candidatus Thermobaculaceae</taxon>
        <taxon>Thermobaculum</taxon>
    </lineage>
</organism>
<evidence type="ECO:0000313" key="2">
    <source>
        <dbReference type="EMBL" id="ACZ43030.1"/>
    </source>
</evidence>
<dbReference type="AlphaFoldDB" id="D1CH09"/>
<evidence type="ECO:0000256" key="1">
    <source>
        <dbReference type="SAM" id="Phobius"/>
    </source>
</evidence>
<keyword evidence="1" id="KW-0812">Transmembrane</keyword>
<evidence type="ECO:0000313" key="3">
    <source>
        <dbReference type="Proteomes" id="UP000000323"/>
    </source>
</evidence>